<evidence type="ECO:0000313" key="1">
    <source>
        <dbReference type="EMBL" id="BBM83354.1"/>
    </source>
</evidence>
<dbReference type="AlphaFoldDB" id="A0A5S9IKF9"/>
<dbReference type="RefSeq" id="WP_151967556.1">
    <property type="nucleotide sequence ID" value="NZ_AP019860.1"/>
</dbReference>
<dbReference type="KEGG" id="uam:UABAM_01706"/>
<accession>A0A5S9IKF9</accession>
<dbReference type="Proteomes" id="UP000326354">
    <property type="component" value="Chromosome"/>
</dbReference>
<name>A0A5S9IKF9_UABAM</name>
<proteinExistence type="predicted"/>
<reference evidence="1 2" key="1">
    <citation type="submission" date="2019-08" db="EMBL/GenBank/DDBJ databases">
        <title>Complete genome sequence of Candidatus Uab amorphum.</title>
        <authorList>
            <person name="Shiratori T."/>
            <person name="Suzuki S."/>
            <person name="Kakizawa Y."/>
            <person name="Ishida K."/>
        </authorList>
    </citation>
    <scope>NUCLEOTIDE SEQUENCE [LARGE SCALE GENOMIC DNA]</scope>
    <source>
        <strain evidence="1 2">SRT547</strain>
    </source>
</reference>
<sequence length="279" mass="32659">MNVEVVLDIPPDIEEGLQNKTLVRNGGVVRRLNGEIYAHLQEVDGRNLDFTRAISSFDILSNGLQAATLIYMQKKFQEIQSTLLQHTISLNALNDKMDLLIKMQYVELEKDTCVGFKYLKRAENNHKFLRKSEEHFINGLASLENFLQSQSQIELLKNYENTMRLLRCIAKNCIGEQICLVLQGKSKNHVIEDHKPIYDNIYKKMQLIDSPLTSFPDQHLIKIESYWKKTQKIKEDTCNSSNFLERHKYFDNNLRKQLEENKFTNTKEKSYLYLPVSKH</sequence>
<dbReference type="EMBL" id="AP019860">
    <property type="protein sequence ID" value="BBM83354.1"/>
    <property type="molecule type" value="Genomic_DNA"/>
</dbReference>
<evidence type="ECO:0000313" key="2">
    <source>
        <dbReference type="Proteomes" id="UP000326354"/>
    </source>
</evidence>
<gene>
    <name evidence="1" type="ORF">UABAM_01706</name>
</gene>
<organism evidence="1 2">
    <name type="scientific">Uabimicrobium amorphum</name>
    <dbReference type="NCBI Taxonomy" id="2596890"/>
    <lineage>
        <taxon>Bacteria</taxon>
        <taxon>Pseudomonadati</taxon>
        <taxon>Planctomycetota</taxon>
        <taxon>Candidatus Uabimicrobiia</taxon>
        <taxon>Candidatus Uabimicrobiales</taxon>
        <taxon>Candidatus Uabimicrobiaceae</taxon>
        <taxon>Candidatus Uabimicrobium</taxon>
    </lineage>
</organism>
<protein>
    <submittedName>
        <fullName evidence="1">Uncharacterized protein</fullName>
    </submittedName>
</protein>
<keyword evidence="2" id="KW-1185">Reference proteome</keyword>